<reference evidence="1" key="1">
    <citation type="submission" date="2019-04" db="EMBL/GenBank/DDBJ databases">
        <title>Microbes associate with the intestines of laboratory mice.</title>
        <authorList>
            <person name="Navarre W."/>
            <person name="Wong E."/>
            <person name="Huang K."/>
            <person name="Tropini C."/>
            <person name="Ng K."/>
            <person name="Yu B."/>
        </authorList>
    </citation>
    <scope>NUCLEOTIDE SEQUENCE</scope>
    <source>
        <strain evidence="1">NM04_E33</strain>
    </source>
</reference>
<keyword evidence="2" id="KW-1185">Reference proteome</keyword>
<dbReference type="Proteomes" id="UP000306319">
    <property type="component" value="Unassembled WGS sequence"/>
</dbReference>
<dbReference type="EMBL" id="SRYB01000014">
    <property type="protein sequence ID" value="TGY78320.1"/>
    <property type="molecule type" value="Genomic_DNA"/>
</dbReference>
<comment type="caution">
    <text evidence="1">The sequence shown here is derived from an EMBL/GenBank/DDBJ whole genome shotgun (WGS) entry which is preliminary data.</text>
</comment>
<evidence type="ECO:0000313" key="1">
    <source>
        <dbReference type="EMBL" id="TGY78320.1"/>
    </source>
</evidence>
<proteinExistence type="predicted"/>
<gene>
    <name evidence="1" type="ORF">E5331_10580</name>
</gene>
<evidence type="ECO:0000313" key="2">
    <source>
        <dbReference type="Proteomes" id="UP000306319"/>
    </source>
</evidence>
<accession>A0AC61RF78</accession>
<protein>
    <submittedName>
        <fullName evidence="1">HD domain-containing protein</fullName>
    </submittedName>
</protein>
<sequence>MVDESLKNYIETSIFPLYDDLDVAHQRDHVEMVIKLSLSIAENLNVNMDMVYATAAYHDTGLVKENKNHNITSGNIVREDMWLRDWFTEQQIETIAQAVEDHYMASGNEPRNIYGKIIAKANPMVNCHDRVLCGL</sequence>
<organism evidence="1 2">
    <name type="scientific">Lepagella muris</name>
    <dbReference type="NCBI Taxonomy" id="3032870"/>
    <lineage>
        <taxon>Bacteria</taxon>
        <taxon>Pseudomonadati</taxon>
        <taxon>Bacteroidota</taxon>
        <taxon>Bacteroidia</taxon>
        <taxon>Bacteroidales</taxon>
        <taxon>Muribaculaceae</taxon>
        <taxon>Lepagella</taxon>
    </lineage>
</organism>
<name>A0AC61RF78_9BACT</name>